<protein>
    <submittedName>
        <fullName evidence="4">Uncharacterized protein At5g39865</fullName>
    </submittedName>
</protein>
<name>A0A9R0HZB2_SPIOL</name>
<dbReference type="PANTHER" id="PTHR45669:SF30">
    <property type="entry name" value="OS04G0641300 PROTEIN"/>
    <property type="match status" value="1"/>
</dbReference>
<feature type="domain" description="Glutaredoxin" evidence="2">
    <location>
        <begin position="343"/>
        <end position="409"/>
    </location>
</feature>
<dbReference type="InterPro" id="IPR002109">
    <property type="entry name" value="Glutaredoxin"/>
</dbReference>
<dbReference type="OrthoDB" id="423313at2759"/>
<dbReference type="Gene3D" id="3.40.30.10">
    <property type="entry name" value="Glutaredoxin"/>
    <property type="match status" value="1"/>
</dbReference>
<evidence type="ECO:0000259" key="2">
    <source>
        <dbReference type="Pfam" id="PF00462"/>
    </source>
</evidence>
<reference evidence="4" key="2">
    <citation type="submission" date="2025-08" db="UniProtKB">
        <authorList>
            <consortium name="RefSeq"/>
        </authorList>
    </citation>
    <scope>IDENTIFICATION</scope>
    <source>
        <tissue evidence="4">Leaf</tissue>
    </source>
</reference>
<reference evidence="3" key="1">
    <citation type="journal article" date="2021" name="Nat. Commun.">
        <title>Genomic analyses provide insights into spinach domestication and the genetic basis of agronomic traits.</title>
        <authorList>
            <person name="Cai X."/>
            <person name="Sun X."/>
            <person name="Xu C."/>
            <person name="Sun H."/>
            <person name="Wang X."/>
            <person name="Ge C."/>
            <person name="Zhang Z."/>
            <person name="Wang Q."/>
            <person name="Fei Z."/>
            <person name="Jiao C."/>
            <person name="Wang Q."/>
        </authorList>
    </citation>
    <scope>NUCLEOTIDE SEQUENCE [LARGE SCALE GENOMIC DNA]</scope>
    <source>
        <strain evidence="3">cv. Varoflay</strain>
    </source>
</reference>
<organism evidence="3 4">
    <name type="scientific">Spinacia oleracea</name>
    <name type="common">Spinach</name>
    <dbReference type="NCBI Taxonomy" id="3562"/>
    <lineage>
        <taxon>Eukaryota</taxon>
        <taxon>Viridiplantae</taxon>
        <taxon>Streptophyta</taxon>
        <taxon>Embryophyta</taxon>
        <taxon>Tracheophyta</taxon>
        <taxon>Spermatophyta</taxon>
        <taxon>Magnoliopsida</taxon>
        <taxon>eudicotyledons</taxon>
        <taxon>Gunneridae</taxon>
        <taxon>Pentapetalae</taxon>
        <taxon>Caryophyllales</taxon>
        <taxon>Chenopodiaceae</taxon>
        <taxon>Chenopodioideae</taxon>
        <taxon>Anserineae</taxon>
        <taxon>Spinacia</taxon>
    </lineage>
</organism>
<feature type="region of interest" description="Disordered" evidence="1">
    <location>
        <begin position="305"/>
        <end position="330"/>
    </location>
</feature>
<dbReference type="Pfam" id="PF23733">
    <property type="entry name" value="GRXCR1-2_C"/>
    <property type="match status" value="1"/>
</dbReference>
<feature type="compositionally biased region" description="Acidic residues" evidence="1">
    <location>
        <begin position="320"/>
        <end position="330"/>
    </location>
</feature>
<gene>
    <name evidence="4" type="primary">LOC110779449</name>
</gene>
<proteinExistence type="predicted"/>
<evidence type="ECO:0000313" key="3">
    <source>
        <dbReference type="Proteomes" id="UP000813463"/>
    </source>
</evidence>
<accession>A0A9R0HZB2</accession>
<dbReference type="Pfam" id="PF00462">
    <property type="entry name" value="Glutaredoxin"/>
    <property type="match status" value="1"/>
</dbReference>
<dbReference type="InterPro" id="IPR036249">
    <property type="entry name" value="Thioredoxin-like_sf"/>
</dbReference>
<dbReference type="FunFam" id="3.40.30.10:FF:000273">
    <property type="entry name" value="Glutaredoxin family protein"/>
    <property type="match status" value="1"/>
</dbReference>
<dbReference type="SUPFAM" id="SSF52833">
    <property type="entry name" value="Thioredoxin-like"/>
    <property type="match status" value="1"/>
</dbReference>
<evidence type="ECO:0000313" key="4">
    <source>
        <dbReference type="RefSeq" id="XP_021839657.1"/>
    </source>
</evidence>
<sequence length="505" mass="56822">MGCASSKQSKCRHCKNNTYAPMNRRSFSMNVHHPPEKKGDSYHMVALTSSTLGSIRLEKSVDVSLAPAAEDWDGFEREEIDDVDSKNDEVGVEKNMDFTMGMIEAKAWSKMIDEKITRVTPRTPIRTPPGEPETINVRELMEGLEDYSTSPLRLGEKHQRSFSFHVSADSIPALVDSPRAGGFQENELDSPKNTKAWFDAQVKDDVLLGNGNSISKALVSEFDPEVISAFRKALEELSPTNPFHLKARDQLQVTKDGVLQGTDKSNEEEKKMNEYLTEEKLLNGFVEDNGYAHVNGIVDRIIAEEKDDSAEESSSVPDDAFGETNEEEMSDVTIMPTKERVIFYFTSLRGVRGTYENCCYVRVILKGLGVRVDERDVSMHSGFKEELKELLGDGFKGGLPKVFIGERYIGGIEEIRKMHEDGKLEKVVAHCERLEDDGGNLVDVCEACGDIRFVPCEVCSGSCKIYYEFEQDDDDDEEYQEDEYGFQRCPDCNENGLIRCPICCY</sequence>
<evidence type="ECO:0000256" key="1">
    <source>
        <dbReference type="SAM" id="MobiDB-lite"/>
    </source>
</evidence>
<keyword evidence="3" id="KW-1185">Reference proteome</keyword>
<dbReference type="CDD" id="cd03031">
    <property type="entry name" value="GRX_GRX_like"/>
    <property type="match status" value="1"/>
</dbReference>
<dbReference type="PANTHER" id="PTHR45669">
    <property type="entry name" value="GLUTAREDOXIN DOMAIN-CONTAINING CYSTEINE-RICH PROTEIN CG12206-RELATED"/>
    <property type="match status" value="1"/>
</dbReference>
<dbReference type="AlphaFoldDB" id="A0A9R0HZB2"/>
<dbReference type="KEGG" id="soe:110779449"/>
<dbReference type="RefSeq" id="XP_021839657.1">
    <property type="nucleotide sequence ID" value="XM_021983965.2"/>
</dbReference>
<dbReference type="PROSITE" id="PS51354">
    <property type="entry name" value="GLUTAREDOXIN_2"/>
    <property type="match status" value="1"/>
</dbReference>
<dbReference type="Proteomes" id="UP000813463">
    <property type="component" value="Chromosome 1"/>
</dbReference>
<dbReference type="GeneID" id="110779449"/>